<dbReference type="Proteomes" id="UP000276991">
    <property type="component" value="Unassembled WGS sequence"/>
</dbReference>
<reference evidence="1 2" key="1">
    <citation type="submission" date="2018-08" db="EMBL/GenBank/DDBJ databases">
        <authorList>
            <person name="Laetsch R D."/>
            <person name="Stevens L."/>
            <person name="Kumar S."/>
            <person name="Blaxter L. M."/>
        </authorList>
    </citation>
    <scope>NUCLEOTIDE SEQUENCE [LARGE SCALE GENOMIC DNA]</scope>
</reference>
<gene>
    <name evidence="1" type="ORF">NAV_LOCUS664</name>
</gene>
<sequence>MEVRKNEKAKNERENEPCKLEKQKYGQTCNVKRNISMVARRWLCNMISLQQPERCEIVITAKCATEKRRKESNVGEMREKVTANDYRWLGKWKSIEADTVVV</sequence>
<dbReference type="AlphaFoldDB" id="A0A498S580"/>
<name>A0A498S580_ACAVI</name>
<dbReference type="EMBL" id="UPTC01000045">
    <property type="protein sequence ID" value="VBB25834.1"/>
    <property type="molecule type" value="Genomic_DNA"/>
</dbReference>
<evidence type="ECO:0000313" key="1">
    <source>
        <dbReference type="EMBL" id="VBB25834.1"/>
    </source>
</evidence>
<proteinExistence type="predicted"/>
<accession>A0A498S580</accession>
<evidence type="ECO:0000313" key="2">
    <source>
        <dbReference type="Proteomes" id="UP000276991"/>
    </source>
</evidence>
<keyword evidence="2" id="KW-1185">Reference proteome</keyword>
<protein>
    <submittedName>
        <fullName evidence="1">Uncharacterized protein</fullName>
    </submittedName>
</protein>
<organism evidence="1 2">
    <name type="scientific">Acanthocheilonema viteae</name>
    <name type="common">Filarial nematode worm</name>
    <name type="synonym">Dipetalonema viteae</name>
    <dbReference type="NCBI Taxonomy" id="6277"/>
    <lineage>
        <taxon>Eukaryota</taxon>
        <taxon>Metazoa</taxon>
        <taxon>Ecdysozoa</taxon>
        <taxon>Nematoda</taxon>
        <taxon>Chromadorea</taxon>
        <taxon>Rhabditida</taxon>
        <taxon>Spirurina</taxon>
        <taxon>Spiruromorpha</taxon>
        <taxon>Filarioidea</taxon>
        <taxon>Onchocercidae</taxon>
        <taxon>Acanthocheilonema</taxon>
    </lineage>
</organism>